<dbReference type="Pfam" id="PF14301">
    <property type="entry name" value="DUF4376"/>
    <property type="match status" value="1"/>
</dbReference>
<gene>
    <name evidence="2" type="ORF">ACIOUF_16680</name>
</gene>
<dbReference type="InterPro" id="IPR025484">
    <property type="entry name" value="DUF4376"/>
</dbReference>
<dbReference type="RefSeq" id="WP_401233344.1">
    <property type="nucleotide sequence ID" value="NZ_JBIUVY010000027.1"/>
</dbReference>
<keyword evidence="3" id="KW-1185">Reference proteome</keyword>
<accession>A0ABW8DL69</accession>
<dbReference type="Proteomes" id="UP001617296">
    <property type="component" value="Unassembled WGS sequence"/>
</dbReference>
<proteinExistence type="predicted"/>
<comment type="caution">
    <text evidence="2">The sequence shown here is derived from an EMBL/GenBank/DDBJ whole genome shotgun (WGS) entry which is preliminary data.</text>
</comment>
<reference evidence="2 3" key="1">
    <citation type="submission" date="2024-10" db="EMBL/GenBank/DDBJ databases">
        <title>The Natural Products Discovery Center: Release of the First 8490 Sequenced Strains for Exploring Actinobacteria Biosynthetic Diversity.</title>
        <authorList>
            <person name="Kalkreuter E."/>
            <person name="Kautsar S.A."/>
            <person name="Yang D."/>
            <person name="Bader C.D."/>
            <person name="Teijaro C.N."/>
            <person name="Fluegel L."/>
            <person name="Davis C.M."/>
            <person name="Simpson J.R."/>
            <person name="Lauterbach L."/>
            <person name="Steele A.D."/>
            <person name="Gui C."/>
            <person name="Meng S."/>
            <person name="Li G."/>
            <person name="Viehrig K."/>
            <person name="Ye F."/>
            <person name="Su P."/>
            <person name="Kiefer A.F."/>
            <person name="Nichols A."/>
            <person name="Cepeda A.J."/>
            <person name="Yan W."/>
            <person name="Fan B."/>
            <person name="Jiang Y."/>
            <person name="Adhikari A."/>
            <person name="Zheng C.-J."/>
            <person name="Schuster L."/>
            <person name="Cowan T.M."/>
            <person name="Smanski M.J."/>
            <person name="Chevrette M.G."/>
            <person name="De Carvalho L.P.S."/>
            <person name="Shen B."/>
        </authorList>
    </citation>
    <scope>NUCLEOTIDE SEQUENCE [LARGE SCALE GENOMIC DNA]</scope>
    <source>
        <strain evidence="2 3">NPDC087689</strain>
    </source>
</reference>
<protein>
    <submittedName>
        <fullName evidence="2">Phage tail protein</fullName>
    </submittedName>
</protein>
<dbReference type="EMBL" id="JBIUVY010000027">
    <property type="protein sequence ID" value="MFJ2287972.1"/>
    <property type="molecule type" value="Genomic_DNA"/>
</dbReference>
<evidence type="ECO:0000313" key="3">
    <source>
        <dbReference type="Proteomes" id="UP001617296"/>
    </source>
</evidence>
<name>A0ABW8DL69_9PSED</name>
<organism evidence="2 3">
    <name type="scientific">Pseudomonas iridis</name>
    <dbReference type="NCBI Taxonomy" id="2710587"/>
    <lineage>
        <taxon>Bacteria</taxon>
        <taxon>Pseudomonadati</taxon>
        <taxon>Pseudomonadota</taxon>
        <taxon>Gammaproteobacteria</taxon>
        <taxon>Pseudomonadales</taxon>
        <taxon>Pseudomonadaceae</taxon>
        <taxon>Pseudomonas</taxon>
    </lineage>
</organism>
<feature type="domain" description="DUF4376" evidence="1">
    <location>
        <begin position="115"/>
        <end position="214"/>
    </location>
</feature>
<sequence length="231" mass="25256">MQSKTVYQTDLAGFLTGLAQADACQLEEGAWIIPGGCVEAKPPKCPVGKVPKWVDGKWWLIDNYVGRTAYRTDNGKPSTITGYGPVPEGMTLQQPENGQVWIDGEWVNDLGRLAAVTLAEINRACELAIVSGFSSSATGVRYVYASQFEDQLNLTGAILRGVDMPYACVDEHGEKLFLRHTAAQLRQVADDFTDFKMQLLQYANDLKRNIDSAMAAGDVHALKTIAWTAPV</sequence>
<evidence type="ECO:0000313" key="2">
    <source>
        <dbReference type="EMBL" id="MFJ2287972.1"/>
    </source>
</evidence>
<evidence type="ECO:0000259" key="1">
    <source>
        <dbReference type="Pfam" id="PF14301"/>
    </source>
</evidence>